<dbReference type="AlphaFoldDB" id="A0A835FRT9"/>
<dbReference type="Proteomes" id="UP000636709">
    <property type="component" value="Unassembled WGS sequence"/>
</dbReference>
<dbReference type="GO" id="GO:0005739">
    <property type="term" value="C:mitochondrion"/>
    <property type="evidence" value="ECO:0007669"/>
    <property type="project" value="UniProtKB-SubCell"/>
</dbReference>
<accession>A0A835FRT9</accession>
<comment type="caution">
    <text evidence="3">The sequence shown here is derived from an EMBL/GenBank/DDBJ whole genome shotgun (WGS) entry which is preliminary data.</text>
</comment>
<dbReference type="OrthoDB" id="1107506at2759"/>
<protein>
    <submittedName>
        <fullName evidence="3">Uncharacterized protein</fullName>
    </submittedName>
</protein>
<dbReference type="InterPro" id="IPR036549">
    <property type="entry name" value="CX6/COA6-like_sf"/>
</dbReference>
<reference evidence="3" key="1">
    <citation type="submission" date="2020-07" db="EMBL/GenBank/DDBJ databases">
        <title>Genome sequence and genetic diversity analysis of an under-domesticated orphan crop, white fonio (Digitaria exilis).</title>
        <authorList>
            <person name="Bennetzen J.L."/>
            <person name="Chen S."/>
            <person name="Ma X."/>
            <person name="Wang X."/>
            <person name="Yssel A.E.J."/>
            <person name="Chaluvadi S.R."/>
            <person name="Johnson M."/>
            <person name="Gangashetty P."/>
            <person name="Hamidou F."/>
            <person name="Sanogo M.D."/>
            <person name="Zwaenepoel A."/>
            <person name="Wallace J."/>
            <person name="Van De Peer Y."/>
            <person name="Van Deynze A."/>
        </authorList>
    </citation>
    <scope>NUCLEOTIDE SEQUENCE</scope>
    <source>
        <tissue evidence="3">Leaves</tissue>
    </source>
</reference>
<keyword evidence="4" id="KW-1185">Reference proteome</keyword>
<organism evidence="3 4">
    <name type="scientific">Digitaria exilis</name>
    <dbReference type="NCBI Taxonomy" id="1010633"/>
    <lineage>
        <taxon>Eukaryota</taxon>
        <taxon>Viridiplantae</taxon>
        <taxon>Streptophyta</taxon>
        <taxon>Embryophyta</taxon>
        <taxon>Tracheophyta</taxon>
        <taxon>Spermatophyta</taxon>
        <taxon>Magnoliopsida</taxon>
        <taxon>Liliopsida</taxon>
        <taxon>Poales</taxon>
        <taxon>Poaceae</taxon>
        <taxon>PACMAD clade</taxon>
        <taxon>Panicoideae</taxon>
        <taxon>Panicodae</taxon>
        <taxon>Paniceae</taxon>
        <taxon>Anthephorinae</taxon>
        <taxon>Digitaria</taxon>
    </lineage>
</organism>
<dbReference type="EMBL" id="JACEFO010000444">
    <property type="protein sequence ID" value="KAF8769388.1"/>
    <property type="molecule type" value="Genomic_DNA"/>
</dbReference>
<keyword evidence="2" id="KW-0496">Mitochondrion</keyword>
<evidence type="ECO:0000256" key="1">
    <source>
        <dbReference type="ARBA" id="ARBA00004173"/>
    </source>
</evidence>
<evidence type="ECO:0000256" key="2">
    <source>
        <dbReference type="ARBA" id="ARBA00023128"/>
    </source>
</evidence>
<comment type="subcellular location">
    <subcellularLocation>
        <location evidence="1">Mitochondrion</location>
    </subcellularLocation>
</comment>
<evidence type="ECO:0000313" key="3">
    <source>
        <dbReference type="EMBL" id="KAF8769388.1"/>
    </source>
</evidence>
<evidence type="ECO:0000313" key="4">
    <source>
        <dbReference type="Proteomes" id="UP000636709"/>
    </source>
</evidence>
<dbReference type="SUPFAM" id="SSF47694">
    <property type="entry name" value="Cytochrome c oxidase subunit h"/>
    <property type="match status" value="1"/>
</dbReference>
<dbReference type="Gene3D" id="1.10.10.140">
    <property type="entry name" value="Cytochrome c oxidase, subunit VIb"/>
    <property type="match status" value="1"/>
</dbReference>
<gene>
    <name evidence="3" type="ORF">HU200_006594</name>
</gene>
<proteinExistence type="predicted"/>
<sequence length="62" mass="7252">MPKEDGTADCEKLAKYYRSLCPGEWVSVLLSFVNHCNYFSQLRRDPIRLFSHACMNLPLCQR</sequence>
<name>A0A835FRT9_9POAL</name>